<name>A0A849HMJ0_9MICO</name>
<dbReference type="InterPro" id="IPR025966">
    <property type="entry name" value="OppC_N"/>
</dbReference>
<dbReference type="PANTHER" id="PTHR43386">
    <property type="entry name" value="OLIGOPEPTIDE TRANSPORT SYSTEM PERMEASE PROTEIN APPC"/>
    <property type="match status" value="1"/>
</dbReference>
<reference evidence="10 11" key="1">
    <citation type="submission" date="2020-04" db="EMBL/GenBank/DDBJ databases">
        <title>Knoellia sp. isolate from air conditioner.</title>
        <authorList>
            <person name="Chea S."/>
            <person name="Kim D.-U."/>
        </authorList>
    </citation>
    <scope>NUCLEOTIDE SEQUENCE [LARGE SCALE GENOMIC DNA]</scope>
    <source>
        <strain evidence="10 11">DB2414S</strain>
    </source>
</reference>
<dbReference type="Pfam" id="PF12911">
    <property type="entry name" value="OppC_N"/>
    <property type="match status" value="1"/>
</dbReference>
<evidence type="ECO:0000256" key="1">
    <source>
        <dbReference type="ARBA" id="ARBA00004651"/>
    </source>
</evidence>
<evidence type="ECO:0000256" key="2">
    <source>
        <dbReference type="ARBA" id="ARBA00022448"/>
    </source>
</evidence>
<feature type="transmembrane region" description="Helical" evidence="7">
    <location>
        <begin position="42"/>
        <end position="63"/>
    </location>
</feature>
<feature type="transmembrane region" description="Helical" evidence="7">
    <location>
        <begin position="146"/>
        <end position="163"/>
    </location>
</feature>
<dbReference type="InterPro" id="IPR035906">
    <property type="entry name" value="MetI-like_sf"/>
</dbReference>
<feature type="domain" description="ABC transmembrane type-1" evidence="9">
    <location>
        <begin position="104"/>
        <end position="301"/>
    </location>
</feature>
<evidence type="ECO:0000256" key="6">
    <source>
        <dbReference type="ARBA" id="ARBA00023136"/>
    </source>
</evidence>
<feature type="transmembrane region" description="Helical" evidence="7">
    <location>
        <begin position="283"/>
        <end position="304"/>
    </location>
</feature>
<evidence type="ECO:0000256" key="4">
    <source>
        <dbReference type="ARBA" id="ARBA00022692"/>
    </source>
</evidence>
<proteinExistence type="inferred from homology"/>
<evidence type="ECO:0000259" key="9">
    <source>
        <dbReference type="PROSITE" id="PS50928"/>
    </source>
</evidence>
<feature type="region of interest" description="Disordered" evidence="8">
    <location>
        <begin position="1"/>
        <end position="25"/>
    </location>
</feature>
<feature type="transmembrane region" description="Helical" evidence="7">
    <location>
        <begin position="169"/>
        <end position="190"/>
    </location>
</feature>
<dbReference type="PROSITE" id="PS50928">
    <property type="entry name" value="ABC_TM1"/>
    <property type="match status" value="1"/>
</dbReference>
<protein>
    <submittedName>
        <fullName evidence="10">ABC transporter permease</fullName>
    </submittedName>
</protein>
<comment type="similarity">
    <text evidence="7">Belongs to the binding-protein-dependent transport system permease family.</text>
</comment>
<keyword evidence="6 7" id="KW-0472">Membrane</keyword>
<organism evidence="10 11">
    <name type="scientific">Knoellia koreensis</name>
    <dbReference type="NCBI Taxonomy" id="2730921"/>
    <lineage>
        <taxon>Bacteria</taxon>
        <taxon>Bacillati</taxon>
        <taxon>Actinomycetota</taxon>
        <taxon>Actinomycetes</taxon>
        <taxon>Micrococcales</taxon>
        <taxon>Intrasporangiaceae</taxon>
        <taxon>Knoellia</taxon>
    </lineage>
</organism>
<dbReference type="PANTHER" id="PTHR43386:SF6">
    <property type="entry name" value="ABC TRANSPORTER PERMEASE PROTEIN"/>
    <property type="match status" value="1"/>
</dbReference>
<feature type="transmembrane region" description="Helical" evidence="7">
    <location>
        <begin position="229"/>
        <end position="247"/>
    </location>
</feature>
<keyword evidence="2 7" id="KW-0813">Transport</keyword>
<dbReference type="InterPro" id="IPR050366">
    <property type="entry name" value="BP-dependent_transpt_permease"/>
</dbReference>
<sequence length="313" mass="33579">MTEASTIAVSAETGAAPGGDVQQDKPRSLASDAWRQLKKNPIFWVSVILIALFVLMAVVPQLFTSTDPNEAILQQARERPSLDGPWFGRDIQGYDIYARTIHGARASILVGVFATLSTLIIGTALGIIAGFYGGWIDAIVSRLTDIFFAIPLLLGGILFMSVMPNDQNTPYLVVVGKVVVVLAIFGWPGIARLMRSSVLQVKPNDYVQAARALGASPWRIIRSHVLPNAMAPVIVVSTINLGVYIAVEATLSFLGIGLTPPAVSWGVAISDALVGIRTTPHMLLFPSLFLSLAVLAFIMLGDAIRDAFDPKSR</sequence>
<dbReference type="AlphaFoldDB" id="A0A849HMJ0"/>
<dbReference type="GO" id="GO:0055085">
    <property type="term" value="P:transmembrane transport"/>
    <property type="evidence" value="ECO:0007669"/>
    <property type="project" value="InterPro"/>
</dbReference>
<evidence type="ECO:0000256" key="8">
    <source>
        <dbReference type="SAM" id="MobiDB-lite"/>
    </source>
</evidence>
<dbReference type="RefSeq" id="WP_171242788.1">
    <property type="nucleotide sequence ID" value="NZ_JABEPQ010000001.1"/>
</dbReference>
<dbReference type="Gene3D" id="1.10.3720.10">
    <property type="entry name" value="MetI-like"/>
    <property type="match status" value="1"/>
</dbReference>
<feature type="transmembrane region" description="Helical" evidence="7">
    <location>
        <begin position="108"/>
        <end position="134"/>
    </location>
</feature>
<dbReference type="CDD" id="cd06261">
    <property type="entry name" value="TM_PBP2"/>
    <property type="match status" value="1"/>
</dbReference>
<evidence type="ECO:0000313" key="10">
    <source>
        <dbReference type="EMBL" id="NNM45807.1"/>
    </source>
</evidence>
<dbReference type="InterPro" id="IPR000515">
    <property type="entry name" value="MetI-like"/>
</dbReference>
<dbReference type="Proteomes" id="UP000588586">
    <property type="component" value="Unassembled WGS sequence"/>
</dbReference>
<evidence type="ECO:0000256" key="3">
    <source>
        <dbReference type="ARBA" id="ARBA00022475"/>
    </source>
</evidence>
<keyword evidence="3" id="KW-1003">Cell membrane</keyword>
<feature type="transmembrane region" description="Helical" evidence="7">
    <location>
        <begin position="253"/>
        <end position="276"/>
    </location>
</feature>
<gene>
    <name evidence="10" type="ORF">HJG52_07280</name>
</gene>
<dbReference type="SUPFAM" id="SSF161098">
    <property type="entry name" value="MetI-like"/>
    <property type="match status" value="1"/>
</dbReference>
<keyword evidence="11" id="KW-1185">Reference proteome</keyword>
<accession>A0A849HMJ0</accession>
<dbReference type="Pfam" id="PF00528">
    <property type="entry name" value="BPD_transp_1"/>
    <property type="match status" value="1"/>
</dbReference>
<keyword evidence="5 7" id="KW-1133">Transmembrane helix</keyword>
<keyword evidence="4 7" id="KW-0812">Transmembrane</keyword>
<comment type="caution">
    <text evidence="10">The sequence shown here is derived from an EMBL/GenBank/DDBJ whole genome shotgun (WGS) entry which is preliminary data.</text>
</comment>
<evidence type="ECO:0000313" key="11">
    <source>
        <dbReference type="Proteomes" id="UP000588586"/>
    </source>
</evidence>
<dbReference type="EMBL" id="JABEPQ010000001">
    <property type="protein sequence ID" value="NNM45807.1"/>
    <property type="molecule type" value="Genomic_DNA"/>
</dbReference>
<evidence type="ECO:0000256" key="5">
    <source>
        <dbReference type="ARBA" id="ARBA00022989"/>
    </source>
</evidence>
<comment type="subcellular location">
    <subcellularLocation>
        <location evidence="1 7">Cell membrane</location>
        <topology evidence="1 7">Multi-pass membrane protein</topology>
    </subcellularLocation>
</comment>
<dbReference type="GO" id="GO:0005886">
    <property type="term" value="C:plasma membrane"/>
    <property type="evidence" value="ECO:0007669"/>
    <property type="project" value="UniProtKB-SubCell"/>
</dbReference>
<evidence type="ECO:0000256" key="7">
    <source>
        <dbReference type="RuleBase" id="RU363032"/>
    </source>
</evidence>